<feature type="transmembrane region" description="Helical" evidence="1">
    <location>
        <begin position="334"/>
        <end position="350"/>
    </location>
</feature>
<dbReference type="Gene3D" id="3.30.70.1320">
    <property type="entry name" value="Multidrug efflux transporter AcrB pore domain like"/>
    <property type="match status" value="1"/>
</dbReference>
<feature type="transmembrane region" description="Helical" evidence="1">
    <location>
        <begin position="921"/>
        <end position="943"/>
    </location>
</feature>
<feature type="transmembrane region" description="Helical" evidence="1">
    <location>
        <begin position="12"/>
        <end position="34"/>
    </location>
</feature>
<dbReference type="SUPFAM" id="SSF82866">
    <property type="entry name" value="Multidrug efflux transporter AcrB transmembrane domain"/>
    <property type="match status" value="2"/>
</dbReference>
<dbReference type="Gene3D" id="3.30.2090.10">
    <property type="entry name" value="Multidrug efflux transporter AcrB TolC docking domain, DN and DC subdomains"/>
    <property type="match status" value="2"/>
</dbReference>
<feature type="transmembrane region" description="Helical" evidence="1">
    <location>
        <begin position="528"/>
        <end position="547"/>
    </location>
</feature>
<dbReference type="Proteomes" id="UP000485484">
    <property type="component" value="Unassembled WGS sequence"/>
</dbReference>
<keyword evidence="1" id="KW-0812">Transmembrane</keyword>
<dbReference type="EMBL" id="MWAK01000098">
    <property type="protein sequence ID" value="OPZ92446.1"/>
    <property type="molecule type" value="Genomic_DNA"/>
</dbReference>
<comment type="caution">
    <text evidence="2">The sequence shown here is derived from an EMBL/GenBank/DDBJ whole genome shotgun (WGS) entry which is preliminary data.</text>
</comment>
<feature type="transmembrane region" description="Helical" evidence="1">
    <location>
        <begin position="428"/>
        <end position="448"/>
    </location>
</feature>
<name>A0A1V5MGY1_UNCT6</name>
<evidence type="ECO:0000256" key="1">
    <source>
        <dbReference type="SAM" id="Phobius"/>
    </source>
</evidence>
<feature type="transmembrane region" description="Helical" evidence="1">
    <location>
        <begin position="357"/>
        <end position="377"/>
    </location>
</feature>
<proteinExistence type="predicted"/>
<dbReference type="PANTHER" id="PTHR32063">
    <property type="match status" value="1"/>
</dbReference>
<dbReference type="Pfam" id="PF00873">
    <property type="entry name" value="ACR_tran"/>
    <property type="match status" value="1"/>
</dbReference>
<dbReference type="Gene3D" id="3.30.70.1430">
    <property type="entry name" value="Multidrug efflux transporter AcrB pore domain"/>
    <property type="match status" value="2"/>
</dbReference>
<dbReference type="SUPFAM" id="SSF82714">
    <property type="entry name" value="Multidrug efflux transporter AcrB TolC docking domain, DN and DC subdomains"/>
    <property type="match status" value="2"/>
</dbReference>
<dbReference type="PANTHER" id="PTHR32063:SF0">
    <property type="entry name" value="SWARMING MOTILITY PROTEIN SWRC"/>
    <property type="match status" value="1"/>
</dbReference>
<reference evidence="2" key="1">
    <citation type="submission" date="2017-02" db="EMBL/GenBank/DDBJ databases">
        <title>Delving into the versatile metabolic prowess of the omnipresent phylum Bacteroidetes.</title>
        <authorList>
            <person name="Nobu M.K."/>
            <person name="Mei R."/>
            <person name="Narihiro T."/>
            <person name="Kuroda K."/>
            <person name="Liu W.-T."/>
        </authorList>
    </citation>
    <scope>NUCLEOTIDE SEQUENCE</scope>
    <source>
        <strain evidence="2">ADurb.Bin417</strain>
    </source>
</reference>
<gene>
    <name evidence="2" type="primary">mdtB</name>
    <name evidence="2" type="ORF">BWY73_00804</name>
</gene>
<feature type="transmembrane region" description="Helical" evidence="1">
    <location>
        <begin position="964"/>
        <end position="983"/>
    </location>
</feature>
<feature type="transmembrane region" description="Helical" evidence="1">
    <location>
        <begin position="863"/>
        <end position="881"/>
    </location>
</feature>
<accession>A0A1V5MGY1</accession>
<protein>
    <submittedName>
        <fullName evidence="2">Multidrug resistance protein MdtB</fullName>
    </submittedName>
</protein>
<dbReference type="GO" id="GO:0005886">
    <property type="term" value="C:plasma membrane"/>
    <property type="evidence" value="ECO:0007669"/>
    <property type="project" value="TreeGrafter"/>
</dbReference>
<feature type="transmembrane region" description="Helical" evidence="1">
    <location>
        <begin position="888"/>
        <end position="909"/>
    </location>
</feature>
<keyword evidence="1" id="KW-1133">Transmembrane helix</keyword>
<dbReference type="Gene3D" id="1.20.1640.10">
    <property type="entry name" value="Multidrug efflux transporter AcrB transmembrane domain"/>
    <property type="match status" value="2"/>
</dbReference>
<keyword evidence="1" id="KW-0472">Membrane</keyword>
<dbReference type="SUPFAM" id="SSF82693">
    <property type="entry name" value="Multidrug efflux transporter AcrB pore domain, PN1, PN2, PC1 and PC2 subdomains"/>
    <property type="match status" value="3"/>
</dbReference>
<evidence type="ECO:0000313" key="2">
    <source>
        <dbReference type="EMBL" id="OPZ92446.1"/>
    </source>
</evidence>
<dbReference type="GO" id="GO:0042910">
    <property type="term" value="F:xenobiotic transmembrane transporter activity"/>
    <property type="evidence" value="ECO:0007669"/>
    <property type="project" value="TreeGrafter"/>
</dbReference>
<sequence>MNLPELGVKRPVLTSMLFLALLILGLVSLGRLGMDLLPDIEIPSIAVVTTYQGAGPQEVETQITRPIEKVMATVSGLDKIESSSSQDVSLVQLRFEWGVNLEDKANEIRDKIGQVMPMLPDEAERPFVMKFDFSMMPVVMVGVEAGSSYSWIYEYLDKNVSRQLEQLPGVASVSIYGGNQREVQVAVDRRRLEAYQLSLQQVSGVIRSANLNEPGGFLKSGAYDFILRTPEELTIPQLNRVIITQRAGRPVYLADIATVSDGYTEPVGGVTVSDRPGLFMIVQKQSGVNTVSVANRVNAEMARIQKELPPDVHFRTLFDQADFIRLSINNLRDSLLQGGLLVILVIFFFVRDLRSSFIVAISIPVSLITTFFMMYSAGFSLNMISLSSLGIAVGMVVDASIVVFENILRHREAGEGSIESALNGAQEVFGTVVASVLAVVTVFVPIIFTGGVSGILFKQLALSFSFCLLCSLLTAVMLIPLLSSRLLRIGGSDRGFQAALLEGGERFFRKLSDGYRNLLDWTLNHKKISLGFSCLMLLGSLLLIPLVGTEFMPEMDQGMISFSVEMPVGTRQEVTGETIRKLTDVLAKNVPEAEVIMGHWGRISGNSAMAAMSGGKPSSGYRGEIIIKLISKEKRQRSGRQVAESLKPLLKAPPARVLYDASDPMASMLFGSAKPLTVEIKGYDLEKSRRLAAEVSRILGGISGVSDVSLSRDEGQPEYQIKVRRDKASLMGLSVSDISSQVKGYYTGDTSNQYRESGEQYDIMIRLNNADRADPDVLAGVYLANPGGGVVRLSQVADVRAGTGPVSISRRDQERYVEVSGEIYNRSLGNVVNDIAPKLQKLALPAGFSVAFAGGREEQVKSFRVMLFALILSIVLVYMVMASQFESFLDPFVIMFAVPFSLIGVIWSLFLTGNTLSLTSFLGLIMLVGVVEETGIILVTFAIDLRKKGLPLREALLQAGQLRLRPILMTSLTTIMGMVPLVIARGEGSEMFRPLGIVIIGGLLVAMLMTLFFIPVLYFLLEERVKKSSGVPSRSR</sequence>
<dbReference type="Gene3D" id="3.30.70.1440">
    <property type="entry name" value="Multidrug efflux transporter AcrB pore domain"/>
    <property type="match status" value="1"/>
</dbReference>
<feature type="transmembrane region" description="Helical" evidence="1">
    <location>
        <begin position="460"/>
        <end position="482"/>
    </location>
</feature>
<feature type="transmembrane region" description="Helical" evidence="1">
    <location>
        <begin position="383"/>
        <end position="408"/>
    </location>
</feature>
<organism evidence="2">
    <name type="scientific">candidate division TA06 bacterium ADurb.Bin417</name>
    <dbReference type="NCBI Taxonomy" id="1852828"/>
    <lineage>
        <taxon>Bacteria</taxon>
        <taxon>Bacteria division TA06</taxon>
    </lineage>
</organism>
<feature type="transmembrane region" description="Helical" evidence="1">
    <location>
        <begin position="995"/>
        <end position="1021"/>
    </location>
</feature>
<dbReference type="AlphaFoldDB" id="A0A1V5MGY1"/>
<dbReference type="InterPro" id="IPR027463">
    <property type="entry name" value="AcrB_DN_DC_subdom"/>
</dbReference>
<dbReference type="PRINTS" id="PR00702">
    <property type="entry name" value="ACRIFLAVINRP"/>
</dbReference>
<dbReference type="InterPro" id="IPR001036">
    <property type="entry name" value="Acrflvin-R"/>
</dbReference>